<evidence type="ECO:0000313" key="7">
    <source>
        <dbReference type="Proteomes" id="UP000262939"/>
    </source>
</evidence>
<keyword evidence="6" id="KW-0347">Helicase</keyword>
<name>A0A372LFC8_9BACI</name>
<dbReference type="PROSITE" id="PS51192">
    <property type="entry name" value="HELICASE_ATP_BIND_1"/>
    <property type="match status" value="1"/>
</dbReference>
<dbReference type="GO" id="GO:0003677">
    <property type="term" value="F:DNA binding"/>
    <property type="evidence" value="ECO:0007669"/>
    <property type="project" value="UniProtKB-KW"/>
</dbReference>
<dbReference type="GO" id="GO:0006310">
    <property type="term" value="P:DNA recombination"/>
    <property type="evidence" value="ECO:0007669"/>
    <property type="project" value="TreeGrafter"/>
</dbReference>
<dbReference type="OrthoDB" id="2077914at2"/>
<dbReference type="Gene3D" id="3.40.50.300">
    <property type="entry name" value="P-loop containing nucleotide triphosphate hydrolases"/>
    <property type="match status" value="2"/>
</dbReference>
<reference evidence="6 7" key="1">
    <citation type="submission" date="2018-08" db="EMBL/GenBank/DDBJ databases">
        <title>Bacillus chawlae sp. nov., Bacillus glennii sp. nov., and Bacillus saganii sp. nov. Isolated from the Vehicle Assembly Building at Kennedy Space Center where the Viking Spacecraft were Assembled.</title>
        <authorList>
            <person name="Seuylemezian A."/>
            <person name="Vaishampayan P."/>
        </authorList>
    </citation>
    <scope>NUCLEOTIDE SEQUENCE [LARGE SCALE GENOMIC DNA]</scope>
    <source>
        <strain evidence="6 7">V44-8</strain>
    </source>
</reference>
<dbReference type="SUPFAM" id="SSF52540">
    <property type="entry name" value="P-loop containing nucleoside triphosphate hydrolases"/>
    <property type="match status" value="1"/>
</dbReference>
<dbReference type="SMART" id="SM00487">
    <property type="entry name" value="DEXDc"/>
    <property type="match status" value="1"/>
</dbReference>
<dbReference type="PANTHER" id="PTHR30580">
    <property type="entry name" value="PRIMOSOMAL PROTEIN N"/>
    <property type="match status" value="1"/>
</dbReference>
<keyword evidence="7" id="KW-1185">Reference proteome</keyword>
<evidence type="ECO:0000259" key="4">
    <source>
        <dbReference type="PROSITE" id="PS51192"/>
    </source>
</evidence>
<evidence type="ECO:0000256" key="3">
    <source>
        <dbReference type="ARBA" id="ARBA00023125"/>
    </source>
</evidence>
<evidence type="ECO:0000259" key="5">
    <source>
        <dbReference type="PROSITE" id="PS51194"/>
    </source>
</evidence>
<dbReference type="Pfam" id="PF00271">
    <property type="entry name" value="Helicase_C"/>
    <property type="match status" value="1"/>
</dbReference>
<dbReference type="GO" id="GO:0016787">
    <property type="term" value="F:hydrolase activity"/>
    <property type="evidence" value="ECO:0007669"/>
    <property type="project" value="InterPro"/>
</dbReference>
<feature type="domain" description="Helicase ATP-binding" evidence="4">
    <location>
        <begin position="150"/>
        <end position="302"/>
    </location>
</feature>
<dbReference type="FunFam" id="3.40.50.300:FF:001736">
    <property type="entry name" value="COMF operon protein 1"/>
    <property type="match status" value="1"/>
</dbReference>
<dbReference type="AlphaFoldDB" id="A0A372LFC8"/>
<gene>
    <name evidence="6" type="ORF">D0466_10935</name>
</gene>
<dbReference type="Pfam" id="PF04851">
    <property type="entry name" value="ResIII"/>
    <property type="match status" value="1"/>
</dbReference>
<dbReference type="InterPro" id="IPR001650">
    <property type="entry name" value="Helicase_C-like"/>
</dbReference>
<dbReference type="GO" id="GO:0043138">
    <property type="term" value="F:3'-5' DNA helicase activity"/>
    <property type="evidence" value="ECO:0007669"/>
    <property type="project" value="TreeGrafter"/>
</dbReference>
<protein>
    <submittedName>
        <fullName evidence="6">DNA/RNA helicase</fullName>
    </submittedName>
</protein>
<evidence type="ECO:0000256" key="2">
    <source>
        <dbReference type="ARBA" id="ARBA00022840"/>
    </source>
</evidence>
<keyword evidence="3" id="KW-0238">DNA-binding</keyword>
<dbReference type="PANTHER" id="PTHR30580:SF1">
    <property type="entry name" value="COMF OPERON PROTEIN 1"/>
    <property type="match status" value="1"/>
</dbReference>
<organism evidence="6 7">
    <name type="scientific">Peribacillus glennii</name>
    <dbReference type="NCBI Taxonomy" id="2303991"/>
    <lineage>
        <taxon>Bacteria</taxon>
        <taxon>Bacillati</taxon>
        <taxon>Bacillota</taxon>
        <taxon>Bacilli</taxon>
        <taxon>Bacillales</taxon>
        <taxon>Bacillaceae</taxon>
        <taxon>Peribacillus</taxon>
    </lineage>
</organism>
<comment type="caution">
    <text evidence="6">The sequence shown here is derived from an EMBL/GenBank/DDBJ whole genome shotgun (WGS) entry which is preliminary data.</text>
</comment>
<dbReference type="SMART" id="SM00490">
    <property type="entry name" value="HELICc"/>
    <property type="match status" value="1"/>
</dbReference>
<dbReference type="InterPro" id="IPR006935">
    <property type="entry name" value="Helicase/UvrB_N"/>
</dbReference>
<keyword evidence="6" id="KW-0378">Hydrolase</keyword>
<dbReference type="GO" id="GO:0006270">
    <property type="term" value="P:DNA replication initiation"/>
    <property type="evidence" value="ECO:0007669"/>
    <property type="project" value="TreeGrafter"/>
</dbReference>
<dbReference type="Proteomes" id="UP000262939">
    <property type="component" value="Unassembled WGS sequence"/>
</dbReference>
<sequence>MFSSPSASPARIASPKKSIPLNPAFEYSPELQQHLYGRLLLPEEIPFKVLDDHVENGYVSSTPGLTKDEGRYYCTRCGNKEPSMFYKFPCSRCGKSCAYCRACIMMGRVSECTILYSWCGPKFCFDIPANVLVWEGTLSEGQKAASERVTSAIHTNEELLFWAVCGAGKTEVLFKGIEAALLSGKRLCIATPRTDVVLELAPRLKKAFPLIEVSALYGGSEDRHRPAPLTVSTTHQLFRFKEAFDAIIIDEVDAFPYSMDTSLQFAVNKAKKETSATILLTATPSKKMKIAYANRKLQAVTIPARFHRHPIPIPTMHWCGNWKKQLENKNIPPIIAEWVETRLKSKTPILLFFPSIKVMEQALPLFQQLNRGLLAVHSQDAKRKEKVTSLREGRIPGLLTTTILERGVTIPKLDVAVIGSEHGVFSESALVQIAGRVGRSAKHPTGTVTFFHYGKSNDMVQAIRHIQGMNEEARNRGLLDV</sequence>
<dbReference type="InterPro" id="IPR014001">
    <property type="entry name" value="Helicase_ATP-bd"/>
</dbReference>
<evidence type="ECO:0000256" key="1">
    <source>
        <dbReference type="ARBA" id="ARBA00022741"/>
    </source>
</evidence>
<accession>A0A372LFC8</accession>
<evidence type="ECO:0000313" key="6">
    <source>
        <dbReference type="EMBL" id="RFU64020.1"/>
    </source>
</evidence>
<dbReference type="GO" id="GO:0006302">
    <property type="term" value="P:double-strand break repair"/>
    <property type="evidence" value="ECO:0007669"/>
    <property type="project" value="TreeGrafter"/>
</dbReference>
<feature type="domain" description="Helicase C-terminal" evidence="5">
    <location>
        <begin position="330"/>
        <end position="481"/>
    </location>
</feature>
<dbReference type="InterPro" id="IPR027417">
    <property type="entry name" value="P-loop_NTPase"/>
</dbReference>
<dbReference type="GO" id="GO:0005524">
    <property type="term" value="F:ATP binding"/>
    <property type="evidence" value="ECO:0007669"/>
    <property type="project" value="UniProtKB-KW"/>
</dbReference>
<dbReference type="EMBL" id="QVTD01000005">
    <property type="protein sequence ID" value="RFU64020.1"/>
    <property type="molecule type" value="Genomic_DNA"/>
</dbReference>
<dbReference type="RefSeq" id="WP_117322656.1">
    <property type="nucleotide sequence ID" value="NZ_QVTD01000005.1"/>
</dbReference>
<dbReference type="PROSITE" id="PS51194">
    <property type="entry name" value="HELICASE_CTER"/>
    <property type="match status" value="1"/>
</dbReference>
<proteinExistence type="predicted"/>
<keyword evidence="2" id="KW-0067">ATP-binding</keyword>
<dbReference type="CDD" id="cd17925">
    <property type="entry name" value="DEXDc_ComFA"/>
    <property type="match status" value="1"/>
</dbReference>
<keyword evidence="1" id="KW-0547">Nucleotide-binding</keyword>